<dbReference type="Proteomes" id="UP000064967">
    <property type="component" value="Chromosome"/>
</dbReference>
<evidence type="ECO:0000313" key="2">
    <source>
        <dbReference type="EMBL" id="AKU96994.1"/>
    </source>
</evidence>
<evidence type="ECO:0000313" key="3">
    <source>
        <dbReference type="Proteomes" id="UP000064967"/>
    </source>
</evidence>
<keyword evidence="1" id="KW-0175">Coiled coil</keyword>
<dbReference type="AlphaFoldDB" id="A0A0K1PV32"/>
<reference evidence="2 3" key="1">
    <citation type="submission" date="2015-08" db="EMBL/GenBank/DDBJ databases">
        <authorList>
            <person name="Babu N.S."/>
            <person name="Beckwith C.J."/>
            <person name="Beseler K.G."/>
            <person name="Brison A."/>
            <person name="Carone J.V."/>
            <person name="Caskin T.P."/>
            <person name="Diamond M."/>
            <person name="Durham M.E."/>
            <person name="Foxe J.M."/>
            <person name="Go M."/>
            <person name="Henderson B.A."/>
            <person name="Jones I.B."/>
            <person name="McGettigan J.A."/>
            <person name="Micheletti S.J."/>
            <person name="Nasrallah M.E."/>
            <person name="Ortiz D."/>
            <person name="Piller C.R."/>
            <person name="Privatt S.R."/>
            <person name="Schneider S.L."/>
            <person name="Sharp S."/>
            <person name="Smith T.C."/>
            <person name="Stanton J.D."/>
            <person name="Ullery H.E."/>
            <person name="Wilson R.J."/>
            <person name="Serrano M.G."/>
            <person name="Buck G."/>
            <person name="Lee V."/>
            <person name="Wang Y."/>
            <person name="Carvalho R."/>
            <person name="Voegtly L."/>
            <person name="Shi R."/>
            <person name="Duckworth R."/>
            <person name="Johnson A."/>
            <person name="Loviza R."/>
            <person name="Walstead R."/>
            <person name="Shah Z."/>
            <person name="Kiflezghi M."/>
            <person name="Wade K."/>
            <person name="Ball S.L."/>
            <person name="Bradley K.W."/>
            <person name="Asai D.J."/>
            <person name="Bowman C.A."/>
            <person name="Russell D.A."/>
            <person name="Pope W.H."/>
            <person name="Jacobs-Sera D."/>
            <person name="Hendrix R.W."/>
            <person name="Hatfull G.F."/>
        </authorList>
    </citation>
    <scope>NUCLEOTIDE SEQUENCE [LARGE SCALE GENOMIC DNA]</scope>
    <source>
        <strain evidence="2 3">DSM 27648</strain>
    </source>
</reference>
<gene>
    <name evidence="2" type="ORF">AKJ09_03658</name>
</gene>
<dbReference type="EMBL" id="CP012333">
    <property type="protein sequence ID" value="AKU96994.1"/>
    <property type="molecule type" value="Genomic_DNA"/>
</dbReference>
<accession>A0A0K1PV32</accession>
<name>A0A0K1PV32_9BACT</name>
<evidence type="ECO:0000256" key="1">
    <source>
        <dbReference type="SAM" id="Coils"/>
    </source>
</evidence>
<keyword evidence="3" id="KW-1185">Reference proteome</keyword>
<sequence length="119" mass="12817">MRVITNITIDLKFNVDVTAPQFHVQFTDVDGNGLETHGTTTIADDAAFALWREFPGLLDAAKKAVEVKAAEVAEPGALAERIAAANEAERRQREAAAALADVESELASKRAELESLAQR</sequence>
<dbReference type="STRING" id="1391654.AKJ09_03658"/>
<dbReference type="RefSeq" id="WP_146648209.1">
    <property type="nucleotide sequence ID" value="NZ_CP012333.1"/>
</dbReference>
<dbReference type="KEGG" id="llu:AKJ09_03658"/>
<feature type="coiled-coil region" evidence="1">
    <location>
        <begin position="85"/>
        <end position="119"/>
    </location>
</feature>
<organism evidence="2 3">
    <name type="scientific">Labilithrix luteola</name>
    <dbReference type="NCBI Taxonomy" id="1391654"/>
    <lineage>
        <taxon>Bacteria</taxon>
        <taxon>Pseudomonadati</taxon>
        <taxon>Myxococcota</taxon>
        <taxon>Polyangia</taxon>
        <taxon>Polyangiales</taxon>
        <taxon>Labilitrichaceae</taxon>
        <taxon>Labilithrix</taxon>
    </lineage>
</organism>
<protein>
    <submittedName>
        <fullName evidence="2">Uncharacterized protein</fullName>
    </submittedName>
</protein>
<proteinExistence type="predicted"/>